<evidence type="ECO:0000256" key="5">
    <source>
        <dbReference type="ARBA" id="ARBA00023136"/>
    </source>
</evidence>
<feature type="compositionally biased region" description="Gly residues" evidence="8">
    <location>
        <begin position="980"/>
        <end position="990"/>
    </location>
</feature>
<dbReference type="PANTHER" id="PTHR11920:SF335">
    <property type="entry name" value="GUANYLATE CYCLASE"/>
    <property type="match status" value="1"/>
</dbReference>
<feature type="region of interest" description="Disordered" evidence="8">
    <location>
        <begin position="975"/>
        <end position="996"/>
    </location>
</feature>
<dbReference type="InterPro" id="IPR001054">
    <property type="entry name" value="A/G_cyclase"/>
</dbReference>
<comment type="caution">
    <text evidence="10">The sequence shown here is derived from an EMBL/GenBank/DDBJ whole genome shotgun (WGS) entry which is preliminary data.</text>
</comment>
<feature type="region of interest" description="Disordered" evidence="8">
    <location>
        <begin position="951"/>
        <end position="970"/>
    </location>
</feature>
<dbReference type="Proteomes" id="UP001165090">
    <property type="component" value="Unassembled WGS sequence"/>
</dbReference>
<dbReference type="InterPro" id="IPR029787">
    <property type="entry name" value="Nucleotide_cyclase"/>
</dbReference>
<evidence type="ECO:0000256" key="8">
    <source>
        <dbReference type="SAM" id="MobiDB-lite"/>
    </source>
</evidence>
<dbReference type="PANTHER" id="PTHR11920">
    <property type="entry name" value="GUANYLYL CYCLASE"/>
    <property type="match status" value="1"/>
</dbReference>
<reference evidence="10 11" key="1">
    <citation type="journal article" date="2023" name="IScience">
        <title>Expanded male sex-determining region conserved during the evolution of homothallism in the green alga Volvox.</title>
        <authorList>
            <person name="Yamamoto K."/>
            <person name="Matsuzaki R."/>
            <person name="Mahakham W."/>
            <person name="Heman W."/>
            <person name="Sekimoto H."/>
            <person name="Kawachi M."/>
            <person name="Minakuchi Y."/>
            <person name="Toyoda A."/>
            <person name="Nozaki H."/>
        </authorList>
    </citation>
    <scope>NUCLEOTIDE SEQUENCE [LARGE SCALE GENOMIC DNA]</scope>
    <source>
        <strain evidence="10 11">NIES-4468</strain>
    </source>
</reference>
<dbReference type="SUPFAM" id="SSF55073">
    <property type="entry name" value="Nucleotide cyclase"/>
    <property type="match status" value="1"/>
</dbReference>
<evidence type="ECO:0000259" key="9">
    <source>
        <dbReference type="PROSITE" id="PS50125"/>
    </source>
</evidence>
<feature type="domain" description="Guanylate cyclase" evidence="9">
    <location>
        <begin position="2159"/>
        <end position="2299"/>
    </location>
</feature>
<keyword evidence="3" id="KW-0547">Nucleotide-binding</keyword>
<dbReference type="PROSITE" id="PS00452">
    <property type="entry name" value="GUANYLATE_CYCLASE_1"/>
    <property type="match status" value="1"/>
</dbReference>
<feature type="region of interest" description="Disordered" evidence="8">
    <location>
        <begin position="533"/>
        <end position="573"/>
    </location>
</feature>
<comment type="similarity">
    <text evidence="7">Belongs to the adenylyl cyclase class-4/guanylyl cyclase family.</text>
</comment>
<evidence type="ECO:0000256" key="1">
    <source>
        <dbReference type="ARBA" id="ARBA00004370"/>
    </source>
</evidence>
<sequence length="2450" mass="244262">MVVGVPAGAMPSFPESSKKNGAHSVSSSFKKTLLSGIGKLKNLKGGSKDTSKIVIARKGANGILGLDEEQELRRALDLSLSPTASGSANTTLSVLLRHCQLLSSSIRSLGSVPVVSLEGLRRGLQASPHAVLVLQPGEEFPDHDSEPNSIKHCSSELPKAVQQRITSQSAAVLLRPHSLGNTRQPSFTRALCKARRQSAEGLNAAGVVASAVRSGSGYTASPLRPVTGGASAAAAAMPTKDTAASPSSGVGVAVGSAAIPVREVIGGGNAVPPLPPAMLSYSLGNMGSTGMFESPACNAMARGLTGSVTSHAWAPQVAATVASAAPNGMTLGGASQTMSGSEAMAAATRAVSDTATTAAIAASGSGAKAAGPGRDPSARVTIQNVIAAATTGGAGTTLEPCIRNALGAAHPPCPALWLTALPAVSPTRGSGPSGFITALEEVGDGADGANDTIVGDLDEMSESEEPTVMGMATAHHAAEMRRPSSQRHPHPHHMNLHHHYRSPSLGNTGGLLARELQARRGGGGGVVPASSCASTAGSWPHCQGKSDHISAGVGTRAGPPAAGSDAGSSGSRAPLGSNGLLSISSLAPSLAADASPSRCGSTTGLQGSDPCMLPISPFGSSLQIGSIAEAARRAGGGGGGGCDGVTAISFVSSHGSAIAAASCATPWHGSAVKPLVLGSVVELPGAGGSSAVPRCADGTVTAFTDRSKGALSFGTAEVAAVEAKGRRASIATATTSSTSPRAGVTASAVSTGATASTGIVSGAGETGLEPMYVSAATEAVLGSRHPDQLRSTLYSLLSSHPSLQLILEDIIRNAILGRAVEHEQIMACPRILTDQSAATPPMQQQQPQQNQDHQQSSSTRSTNPLDDFLLLRVTACYLDLDLVHRRGASEAPSQFATSSEPQPTSLPALFMTFSRPYTVAAAAAGPAGMSLNPAAGIDALLGHAVKVATPPPPSQLLAPQTRRLSPSGGASLGRTSFIPFGGGGGGGGGTSSQKISKSPSLGSLFGSLSKSSWMRTGGYGLGAVTAAISPSQCHSPKLSQQTAANAAAMAAPTTNSAGPTIGLTAHTHHQLTPAAGAMYGHSSLLGRTALELEVHPPSPFGNLTPLTTAAMGPLPPPSPSGHATALERLCSHIRMEQMLLAHVPVAVTVMAMDGRVIYQNGRSVAYMGNVAGMAVAPGLEITDSDHSLQRIFAYDPPALESMWEAVRSGKTWSGLVCMPPHLDLSQPDSAGPMSPLSHPFSATVRDGAWRRTQVGGNGGRAGASGLTLAAVAADGADTDVVGFLLQRLRRHGIGTDPRASPSRPPRPSSSAGVPVGHVARRTPPADLGMAAGGVGGSSEFGWETDLPAAAVAAAATAVTAGTGGCSTGMSSSPRHAADRRGLDRRGSTGASSDAMLAFPGPAGMANGMGVSIGFGIGISGNKSLGNLPRNVSAPAFRSAASAGRVLPSVLEAEASNGGGSTTAGACSSSATFTQAKAGGGDYASGDFSASRTSWNVYQTFSSNPTASLYGSSPQAAAAASLGAVAVSGGRGSCGGGGGMLGLGMFQNLPMQQHLSASRRTSIHRSNSLAQTENALGGSYRAMRLAASAASQGLLGPGPTGLVGTSWSYSSGDVIQCCSPRGVEVTMPVPDPRVSSSAMDAAAAVAAAAAAVVHNRPMSPTPVNAPGLQAIYCGGGSGGGNDGNGGTFPVPSRCGLRGGGDCSPSPIGSSGAGGSGAAFCPSPAEPQLAPEGLSRTASGAAAALAFSPLPYAGACCWHEIQANLVLDPVTADWNLVLVFHDVTAYVQAEMDVRQVLDAEHRILEEVFPRHVLEVMTSDKRRTSAFGAATAAATGGGGGASPAFPSLGHVPASAGYAAGSAGRLPSIALRSSSQPLVLASGIAGGDAPAAAAAVMSAAALGRKSAPIFCAVQSPTQTRVGAAVAQTTADAGGSRATGLDGQAARQLLSPSSLAGGGSRQGSGTGGTGAGHPTDSCSLHRPDNYVAITDGGGGGGGEHRSASTYLAASCSLASYNHSTCTNPCVYDSCDDRTSCGCYSQALHVSDDSAVGPLDGGGKAAAACLAAPLSFSYAAAAAGVTVTVAAAAASAAGTDAAPPADAGSAVTLPPPPRSLLLPSGTNPSSSCYFSQSVTSPSTPTGSTGGIAILSGAQQYMARSHEEVTVLFADIASFTSMCGQVPPHHVMAFLNDLFITLDRLVEQHHVYKVETIGDCYMVCGGLVEEDAEGFRSVTETVDPLHAHKVFAFAADMLTAARGVAMPGTGQPVQLRVGIHSGPVMSGIVGRKMPRFCLFGDTVNVASRMESTGVPGAVHISASTRALLGNSADGFLPTGGLSVKGKGFMFTYLYDPSGVAAQQMVGRCSQAVSWTGSGLEQVMAALTPAAASAMATDCTTSGVVAPTAPSPVSQASSDVATDEPTSPESVQDMAAGAAALATGPPSLMQPQPVPQPLLPPQ</sequence>
<keyword evidence="4" id="KW-1133">Transmembrane helix</keyword>
<feature type="compositionally biased region" description="Pro residues" evidence="8">
    <location>
        <begin position="2440"/>
        <end position="2450"/>
    </location>
</feature>
<feature type="region of interest" description="Disordered" evidence="8">
    <location>
        <begin position="1292"/>
        <end position="1330"/>
    </location>
</feature>
<feature type="region of interest" description="Disordered" evidence="8">
    <location>
        <begin position="2394"/>
        <end position="2450"/>
    </location>
</feature>
<feature type="compositionally biased region" description="Low complexity" evidence="8">
    <location>
        <begin position="556"/>
        <end position="573"/>
    </location>
</feature>
<feature type="compositionally biased region" description="Low complexity" evidence="8">
    <location>
        <begin position="840"/>
        <end position="858"/>
    </location>
</feature>
<comment type="subcellular location">
    <subcellularLocation>
        <location evidence="1">Membrane</location>
    </subcellularLocation>
</comment>
<feature type="compositionally biased region" description="Polar residues" evidence="8">
    <location>
        <begin position="2399"/>
        <end position="2418"/>
    </location>
</feature>
<dbReference type="EMBL" id="BSDZ01000013">
    <property type="protein sequence ID" value="GLI62612.1"/>
    <property type="molecule type" value="Genomic_DNA"/>
</dbReference>
<feature type="region of interest" description="Disordered" evidence="8">
    <location>
        <begin position="1946"/>
        <end position="1975"/>
    </location>
</feature>
<keyword evidence="11" id="KW-1185">Reference proteome</keyword>
<feature type="region of interest" description="Disordered" evidence="8">
    <location>
        <begin position="837"/>
        <end position="863"/>
    </location>
</feature>
<keyword evidence="2" id="KW-0812">Transmembrane</keyword>
<dbReference type="Pfam" id="PF00211">
    <property type="entry name" value="Guanylate_cyc"/>
    <property type="match status" value="1"/>
</dbReference>
<organism evidence="10 11">
    <name type="scientific">Volvox africanus</name>
    <dbReference type="NCBI Taxonomy" id="51714"/>
    <lineage>
        <taxon>Eukaryota</taxon>
        <taxon>Viridiplantae</taxon>
        <taxon>Chlorophyta</taxon>
        <taxon>core chlorophytes</taxon>
        <taxon>Chlorophyceae</taxon>
        <taxon>CS clade</taxon>
        <taxon>Chlamydomonadales</taxon>
        <taxon>Volvocaceae</taxon>
        <taxon>Volvox</taxon>
    </lineage>
</organism>
<evidence type="ECO:0000256" key="7">
    <source>
        <dbReference type="RuleBase" id="RU000405"/>
    </source>
</evidence>
<feature type="region of interest" description="Disordered" evidence="8">
    <location>
        <begin position="1"/>
        <end position="24"/>
    </location>
</feature>
<gene>
    <name evidence="10" type="ORF">VaNZ11_005275</name>
</gene>
<evidence type="ECO:0000256" key="6">
    <source>
        <dbReference type="ARBA" id="ARBA00023239"/>
    </source>
</evidence>
<evidence type="ECO:0000313" key="10">
    <source>
        <dbReference type="EMBL" id="GLI62612.1"/>
    </source>
</evidence>
<feature type="region of interest" description="Disordered" evidence="8">
    <location>
        <begin position="1362"/>
        <end position="1394"/>
    </location>
</feature>
<dbReference type="Gene3D" id="3.30.70.1230">
    <property type="entry name" value="Nucleotide cyclase"/>
    <property type="match status" value="1"/>
</dbReference>
<keyword evidence="6 7" id="KW-0456">Lyase</keyword>
<dbReference type="InterPro" id="IPR050401">
    <property type="entry name" value="Cyclic_nucleotide_synthase"/>
</dbReference>
<protein>
    <recommendedName>
        <fullName evidence="9">Guanylate cyclase domain-containing protein</fullName>
    </recommendedName>
</protein>
<dbReference type="SMART" id="SM00044">
    <property type="entry name" value="CYCc"/>
    <property type="match status" value="1"/>
</dbReference>
<evidence type="ECO:0000256" key="4">
    <source>
        <dbReference type="ARBA" id="ARBA00022989"/>
    </source>
</evidence>
<feature type="compositionally biased region" description="Basic and acidic residues" evidence="8">
    <location>
        <begin position="1375"/>
        <end position="1386"/>
    </location>
</feature>
<accession>A0ABQ5RYC2</accession>
<dbReference type="InterPro" id="IPR018297">
    <property type="entry name" value="A/G_cyclase_CS"/>
</dbReference>
<evidence type="ECO:0000256" key="2">
    <source>
        <dbReference type="ARBA" id="ARBA00022692"/>
    </source>
</evidence>
<feature type="compositionally biased region" description="Low complexity" evidence="8">
    <location>
        <begin position="2423"/>
        <end position="2439"/>
    </location>
</feature>
<proteinExistence type="inferred from homology"/>
<dbReference type="CDD" id="cd07302">
    <property type="entry name" value="CHD"/>
    <property type="match status" value="1"/>
</dbReference>
<name>A0ABQ5RYC2_9CHLO</name>
<feature type="compositionally biased region" description="Gly residues" evidence="8">
    <location>
        <begin position="1951"/>
        <end position="1966"/>
    </location>
</feature>
<evidence type="ECO:0000256" key="3">
    <source>
        <dbReference type="ARBA" id="ARBA00022741"/>
    </source>
</evidence>
<keyword evidence="5" id="KW-0472">Membrane</keyword>
<evidence type="ECO:0000313" key="11">
    <source>
        <dbReference type="Proteomes" id="UP001165090"/>
    </source>
</evidence>
<dbReference type="PROSITE" id="PS50125">
    <property type="entry name" value="GUANYLATE_CYCLASE_2"/>
    <property type="match status" value="1"/>
</dbReference>